<proteinExistence type="predicted"/>
<evidence type="ECO:0000256" key="1">
    <source>
        <dbReference type="ARBA" id="ARBA00022491"/>
    </source>
</evidence>
<dbReference type="PANTHER" id="PTHR30055:SF151">
    <property type="entry name" value="TRANSCRIPTIONAL REGULATORY PROTEIN"/>
    <property type="match status" value="1"/>
</dbReference>
<keyword evidence="3 5" id="KW-0238">DNA-binding</keyword>
<feature type="domain" description="HTH tetR-type" evidence="6">
    <location>
        <begin position="35"/>
        <end position="95"/>
    </location>
</feature>
<keyword evidence="1" id="KW-0678">Repressor</keyword>
<protein>
    <submittedName>
        <fullName evidence="7">TetR family transcriptional regulator</fullName>
    </submittedName>
</protein>
<dbReference type="PANTHER" id="PTHR30055">
    <property type="entry name" value="HTH-TYPE TRANSCRIPTIONAL REGULATOR RUTR"/>
    <property type="match status" value="1"/>
</dbReference>
<dbReference type="PROSITE" id="PS50977">
    <property type="entry name" value="HTH_TETR_2"/>
    <property type="match status" value="1"/>
</dbReference>
<dbReference type="InterPro" id="IPR036271">
    <property type="entry name" value="Tet_transcr_reg_TetR-rel_C_sf"/>
</dbReference>
<name>A0A2P8DE13_9ACTN</name>
<keyword evidence="2" id="KW-0805">Transcription regulation</keyword>
<evidence type="ECO:0000313" key="8">
    <source>
        <dbReference type="Proteomes" id="UP000240542"/>
    </source>
</evidence>
<reference evidence="7 8" key="1">
    <citation type="submission" date="2018-03" db="EMBL/GenBank/DDBJ databases">
        <title>Genomic Encyclopedia of Archaeal and Bacterial Type Strains, Phase II (KMG-II): from individual species to whole genera.</title>
        <authorList>
            <person name="Goeker M."/>
        </authorList>
    </citation>
    <scope>NUCLEOTIDE SEQUENCE [LARGE SCALE GENOMIC DNA]</scope>
    <source>
        <strain evidence="7 8">DSM 45312</strain>
    </source>
</reference>
<comment type="caution">
    <text evidence="7">The sequence shown here is derived from an EMBL/GenBank/DDBJ whole genome shotgun (WGS) entry which is preliminary data.</text>
</comment>
<dbReference type="Pfam" id="PF02909">
    <property type="entry name" value="TetR_C_1"/>
    <property type="match status" value="1"/>
</dbReference>
<organism evidence="7 8">
    <name type="scientific">Murinocardiopsis flavida</name>
    <dbReference type="NCBI Taxonomy" id="645275"/>
    <lineage>
        <taxon>Bacteria</taxon>
        <taxon>Bacillati</taxon>
        <taxon>Actinomycetota</taxon>
        <taxon>Actinomycetes</taxon>
        <taxon>Streptosporangiales</taxon>
        <taxon>Nocardiopsidaceae</taxon>
        <taxon>Murinocardiopsis</taxon>
    </lineage>
</organism>
<keyword evidence="4" id="KW-0804">Transcription</keyword>
<dbReference type="SUPFAM" id="SSF48498">
    <property type="entry name" value="Tetracyclin repressor-like, C-terminal domain"/>
    <property type="match status" value="1"/>
</dbReference>
<gene>
    <name evidence="7" type="ORF">CLV63_11589</name>
</gene>
<feature type="DNA-binding region" description="H-T-H motif" evidence="5">
    <location>
        <begin position="58"/>
        <end position="77"/>
    </location>
</feature>
<dbReference type="SUPFAM" id="SSF46689">
    <property type="entry name" value="Homeodomain-like"/>
    <property type="match status" value="1"/>
</dbReference>
<dbReference type="PRINTS" id="PR00400">
    <property type="entry name" value="TETREPRESSOR"/>
</dbReference>
<accession>A0A2P8DE13</accession>
<dbReference type="InterPro" id="IPR050109">
    <property type="entry name" value="HTH-type_TetR-like_transc_reg"/>
</dbReference>
<dbReference type="AlphaFoldDB" id="A0A2P8DE13"/>
<dbReference type="GO" id="GO:0045892">
    <property type="term" value="P:negative regulation of DNA-templated transcription"/>
    <property type="evidence" value="ECO:0007669"/>
    <property type="project" value="InterPro"/>
</dbReference>
<dbReference type="InterPro" id="IPR004111">
    <property type="entry name" value="Repressor_TetR_C"/>
</dbReference>
<evidence type="ECO:0000313" key="7">
    <source>
        <dbReference type="EMBL" id="PSK95429.1"/>
    </source>
</evidence>
<evidence type="ECO:0000256" key="4">
    <source>
        <dbReference type="ARBA" id="ARBA00023163"/>
    </source>
</evidence>
<keyword evidence="8" id="KW-1185">Reference proteome</keyword>
<dbReference type="GO" id="GO:0046677">
    <property type="term" value="P:response to antibiotic"/>
    <property type="evidence" value="ECO:0007669"/>
    <property type="project" value="InterPro"/>
</dbReference>
<dbReference type="GO" id="GO:0000976">
    <property type="term" value="F:transcription cis-regulatory region binding"/>
    <property type="evidence" value="ECO:0007669"/>
    <property type="project" value="TreeGrafter"/>
</dbReference>
<evidence type="ECO:0000256" key="3">
    <source>
        <dbReference type="ARBA" id="ARBA00023125"/>
    </source>
</evidence>
<dbReference type="OrthoDB" id="4540879at2"/>
<dbReference type="InterPro" id="IPR009057">
    <property type="entry name" value="Homeodomain-like_sf"/>
</dbReference>
<dbReference type="RefSeq" id="WP_106584763.1">
    <property type="nucleotide sequence ID" value="NZ_PYGA01000015.1"/>
</dbReference>
<dbReference type="Pfam" id="PF00440">
    <property type="entry name" value="TetR_N"/>
    <property type="match status" value="1"/>
</dbReference>
<dbReference type="Gene3D" id="1.10.10.60">
    <property type="entry name" value="Homeodomain-like"/>
    <property type="match status" value="1"/>
</dbReference>
<dbReference type="GO" id="GO:0003700">
    <property type="term" value="F:DNA-binding transcription factor activity"/>
    <property type="evidence" value="ECO:0007669"/>
    <property type="project" value="TreeGrafter"/>
</dbReference>
<evidence type="ECO:0000256" key="2">
    <source>
        <dbReference type="ARBA" id="ARBA00023015"/>
    </source>
</evidence>
<dbReference type="InterPro" id="IPR003012">
    <property type="entry name" value="Tet_transcr_reg_TetR"/>
</dbReference>
<evidence type="ECO:0000256" key="5">
    <source>
        <dbReference type="PROSITE-ProRule" id="PRU00335"/>
    </source>
</evidence>
<dbReference type="Proteomes" id="UP000240542">
    <property type="component" value="Unassembled WGS sequence"/>
</dbReference>
<dbReference type="Gene3D" id="1.10.357.10">
    <property type="entry name" value="Tetracycline Repressor, domain 2"/>
    <property type="match status" value="1"/>
</dbReference>
<sequence>MDTEEPAKSEPDPTRALELLWSGRLPKPARGPDRGLTLVQITTAAAATAEADGLDALSMRKVAARLGVGVASLYTYVPGRSALLALMLDTFIADAPLPHTVPGTWRAQIEVWARADWASFRSRPWLLRLATVRPLLGPNLLRWYESALRVLARTPLTTAERVAAVETIDGYVHGSARAAVDSAGADAAWEAAHVRFVNSVVDFDQYPLWAEAAVGGHLGDHEAHFEFGLRRILDGIEAHIERSAGPAGPDAAADPAG</sequence>
<evidence type="ECO:0000259" key="6">
    <source>
        <dbReference type="PROSITE" id="PS50977"/>
    </source>
</evidence>
<dbReference type="EMBL" id="PYGA01000015">
    <property type="protein sequence ID" value="PSK95429.1"/>
    <property type="molecule type" value="Genomic_DNA"/>
</dbReference>
<dbReference type="InterPro" id="IPR001647">
    <property type="entry name" value="HTH_TetR"/>
</dbReference>